<dbReference type="Proteomes" id="UP000215788">
    <property type="component" value="Unassembled WGS sequence"/>
</dbReference>
<reference evidence="1 2" key="1">
    <citation type="submission" date="2017-08" db="EMBL/GenBank/DDBJ databases">
        <title>Genomic and metabolic characterisation of spoilage-associated Pseudomonas species.</title>
        <authorList>
            <person name="Stanborough T."/>
            <person name="Fegan N."/>
            <person name="Powell S.M."/>
            <person name="Singh T."/>
            <person name="Tamplin M.L."/>
            <person name="Chandry P.S."/>
        </authorList>
    </citation>
    <scope>NUCLEOTIDE SEQUENCE [LARGE SCALE GENOMIC DNA]</scope>
    <source>
        <strain evidence="1 2">L1802</strain>
    </source>
</reference>
<dbReference type="EMBL" id="NQKI01000007">
    <property type="protein sequence ID" value="OZY60250.1"/>
    <property type="molecule type" value="Genomic_DNA"/>
</dbReference>
<accession>A0A266NCW2</accession>
<proteinExistence type="predicted"/>
<dbReference type="OrthoDB" id="7002102at2"/>
<sequence>MNTIDKNAAEVDFTLKPNQEIDARVREFLNARLEAHGTDSQQVYITTVSNAAEPVVTFSQDLNALGNDTLEWGNVQIHDTAVTGCFSKHWVYDEAVRVSSPSVREVEALMQELLAHAKEHWNS</sequence>
<evidence type="ECO:0000313" key="2">
    <source>
        <dbReference type="Proteomes" id="UP000215788"/>
    </source>
</evidence>
<comment type="caution">
    <text evidence="1">The sequence shown here is derived from an EMBL/GenBank/DDBJ whole genome shotgun (WGS) entry which is preliminary data.</text>
</comment>
<name>A0A266NCW2_9PSED</name>
<protein>
    <submittedName>
        <fullName evidence="1">Uncharacterized protein</fullName>
    </submittedName>
</protein>
<dbReference type="RefSeq" id="WP_094992678.1">
    <property type="nucleotide sequence ID" value="NZ_NQKI01000007.1"/>
</dbReference>
<organism evidence="1 2">
    <name type="scientific">Pseudomonas lundensis</name>
    <dbReference type="NCBI Taxonomy" id="86185"/>
    <lineage>
        <taxon>Bacteria</taxon>
        <taxon>Pseudomonadati</taxon>
        <taxon>Pseudomonadota</taxon>
        <taxon>Gammaproteobacteria</taxon>
        <taxon>Pseudomonadales</taxon>
        <taxon>Pseudomonadaceae</taxon>
        <taxon>Pseudomonas</taxon>
    </lineage>
</organism>
<gene>
    <name evidence="1" type="ORF">CJF39_06595</name>
</gene>
<evidence type="ECO:0000313" key="1">
    <source>
        <dbReference type="EMBL" id="OZY60250.1"/>
    </source>
</evidence>
<dbReference type="AlphaFoldDB" id="A0A266NCW2"/>